<organism evidence="11 12">
    <name type="scientific">Meganyctiphanes norvegica</name>
    <name type="common">Northern krill</name>
    <name type="synonym">Thysanopoda norvegica</name>
    <dbReference type="NCBI Taxonomy" id="48144"/>
    <lineage>
        <taxon>Eukaryota</taxon>
        <taxon>Metazoa</taxon>
        <taxon>Ecdysozoa</taxon>
        <taxon>Arthropoda</taxon>
        <taxon>Crustacea</taxon>
        <taxon>Multicrustacea</taxon>
        <taxon>Malacostraca</taxon>
        <taxon>Eumalacostraca</taxon>
        <taxon>Eucarida</taxon>
        <taxon>Euphausiacea</taxon>
        <taxon>Euphausiidae</taxon>
        <taxon>Meganyctiphanes</taxon>
    </lineage>
</organism>
<comment type="similarity">
    <text evidence="3 10">Belongs to the PIGX family.</text>
</comment>
<evidence type="ECO:0000256" key="9">
    <source>
        <dbReference type="ARBA" id="ARBA00023180"/>
    </source>
</evidence>
<keyword evidence="8" id="KW-0472">Membrane</keyword>
<keyword evidence="7" id="KW-1133">Transmembrane helix</keyword>
<keyword evidence="5" id="KW-0812">Transmembrane</keyword>
<comment type="pathway">
    <text evidence="2 10">Glycolipid biosynthesis; glycosylphosphatidylinositol-anchor biosynthesis.</text>
</comment>
<keyword evidence="6 10" id="KW-0256">Endoplasmic reticulum</keyword>
<keyword evidence="12" id="KW-1185">Reference proteome</keyword>
<dbReference type="GO" id="GO:0005789">
    <property type="term" value="C:endoplasmic reticulum membrane"/>
    <property type="evidence" value="ECO:0007669"/>
    <property type="project" value="UniProtKB-SubCell"/>
</dbReference>
<evidence type="ECO:0000256" key="8">
    <source>
        <dbReference type="ARBA" id="ARBA00023136"/>
    </source>
</evidence>
<dbReference type="Proteomes" id="UP001497623">
    <property type="component" value="Unassembled WGS sequence"/>
</dbReference>
<evidence type="ECO:0000256" key="4">
    <source>
        <dbReference type="ARBA" id="ARBA00022502"/>
    </source>
</evidence>
<evidence type="ECO:0000256" key="10">
    <source>
        <dbReference type="RuleBase" id="RU366056"/>
    </source>
</evidence>
<dbReference type="EMBL" id="CAXKWB010007557">
    <property type="protein sequence ID" value="CAL4087728.1"/>
    <property type="molecule type" value="Genomic_DNA"/>
</dbReference>
<comment type="caution">
    <text evidence="11">The sequence shown here is derived from an EMBL/GenBank/DDBJ whole genome shotgun (WGS) entry which is preliminary data.</text>
</comment>
<dbReference type="GO" id="GO:0006506">
    <property type="term" value="P:GPI anchor biosynthetic process"/>
    <property type="evidence" value="ECO:0007669"/>
    <property type="project" value="UniProtKB-KW"/>
</dbReference>
<evidence type="ECO:0000256" key="7">
    <source>
        <dbReference type="ARBA" id="ARBA00022989"/>
    </source>
</evidence>
<dbReference type="Pfam" id="PF08320">
    <property type="entry name" value="PIG-X"/>
    <property type="match status" value="1"/>
</dbReference>
<evidence type="ECO:0000313" key="12">
    <source>
        <dbReference type="Proteomes" id="UP001497623"/>
    </source>
</evidence>
<gene>
    <name evidence="11" type="ORF">MNOR_LOCUS13290</name>
</gene>
<evidence type="ECO:0000256" key="5">
    <source>
        <dbReference type="ARBA" id="ARBA00022692"/>
    </source>
</evidence>
<sequence>RARSGLKYSLDVPIRLEHPQVFLLCEDITTEDCKQRTQLEPCPPSGINKCEYLPMHSFSTTEVVSGTVPVGNTDLIDTVLLTTTSLTFGAMLLLLQTIVKKKRPKTHTA</sequence>
<evidence type="ECO:0000256" key="6">
    <source>
        <dbReference type="ARBA" id="ARBA00022824"/>
    </source>
</evidence>
<keyword evidence="4 10" id="KW-0337">GPI-anchor biosynthesis</keyword>
<keyword evidence="9" id="KW-0325">Glycoprotein</keyword>
<accession>A0AAV2QM43</accession>
<evidence type="ECO:0000313" key="11">
    <source>
        <dbReference type="EMBL" id="CAL4087728.1"/>
    </source>
</evidence>
<evidence type="ECO:0000256" key="3">
    <source>
        <dbReference type="ARBA" id="ARBA00010345"/>
    </source>
</evidence>
<feature type="non-terminal residue" evidence="11">
    <location>
        <position position="1"/>
    </location>
</feature>
<comment type="subcellular location">
    <subcellularLocation>
        <location evidence="1 10">Endoplasmic reticulum membrane</location>
        <topology evidence="1 10">Single-pass membrane protein</topology>
    </subcellularLocation>
</comment>
<dbReference type="AlphaFoldDB" id="A0AAV2QM43"/>
<comment type="function">
    <text evidence="10">Stabilizing subunit of the glycosylphosphatidylinositol-mannosyltransferase I complex which catalyzes the transfer of the first mannose, via an alpha-1,4 bond from a dolichol-phosphate-mannose (Dol-P-Man) to the glucosaminyl acyl phosphatidylinositol (GlcN-(acyl)PI) intermediate to generate alpha-D-Man-(1-&gt;4)-alpha-D-GlcN-(1-&gt;6)-(1-radyl,2-acyl-sn-glycero-3-phospho)-2-acyl-inositol and participates in the sixth step of the glycosylphosphatidylinositol-anchor biosynthesis. Probably acts by stabilizing the mannosyltransferase PIGM.</text>
</comment>
<evidence type="ECO:0000256" key="2">
    <source>
        <dbReference type="ARBA" id="ARBA00004687"/>
    </source>
</evidence>
<name>A0AAV2QM43_MEGNR</name>
<evidence type="ECO:0000256" key="1">
    <source>
        <dbReference type="ARBA" id="ARBA00004389"/>
    </source>
</evidence>
<reference evidence="11 12" key="1">
    <citation type="submission" date="2024-05" db="EMBL/GenBank/DDBJ databases">
        <authorList>
            <person name="Wallberg A."/>
        </authorList>
    </citation>
    <scope>NUCLEOTIDE SEQUENCE [LARGE SCALE GENOMIC DNA]</scope>
</reference>
<protein>
    <recommendedName>
        <fullName evidence="10">Phosphatidylinositol-glycan biosynthesis class X protein</fullName>
    </recommendedName>
</protein>
<proteinExistence type="inferred from homology"/>
<dbReference type="InterPro" id="IPR013233">
    <property type="entry name" value="PIG-X/PBN1"/>
</dbReference>